<dbReference type="AlphaFoldDB" id="A0A0F7ZXK2"/>
<name>A0A0F7ZXK2_9HYPO</name>
<evidence type="ECO:0000313" key="5">
    <source>
        <dbReference type="Proteomes" id="UP000054481"/>
    </source>
</evidence>
<accession>A0A0F7ZXK2</accession>
<dbReference type="Proteomes" id="UP000054481">
    <property type="component" value="Unassembled WGS sequence"/>
</dbReference>
<protein>
    <recommendedName>
        <fullName evidence="3">NmrA-like domain-containing protein</fullName>
    </recommendedName>
</protein>
<dbReference type="OrthoDB" id="419598at2759"/>
<dbReference type="GO" id="GO:0005634">
    <property type="term" value="C:nucleus"/>
    <property type="evidence" value="ECO:0007669"/>
    <property type="project" value="TreeGrafter"/>
</dbReference>
<evidence type="ECO:0000256" key="2">
    <source>
        <dbReference type="ARBA" id="ARBA00022857"/>
    </source>
</evidence>
<dbReference type="EMBL" id="KQ030602">
    <property type="protein sequence ID" value="KJZ70867.1"/>
    <property type="molecule type" value="Genomic_DNA"/>
</dbReference>
<sequence>MSSSKSILVTGATGNQGRGVVRCCLGAGHRVFAYVRDQATPAAKELHEMGATLIQGDFDNDHALRSAFHGVDAVFHLEVQTGNWETDLQRSINVIQAARSSPTVFAMIVSTALKTGQHESFPRWGSKHPMYRYWLNKDAIEKIVRDAGFRTWTIIRPGIFLQNLKHPIRSIFFPGFDKDRTLRVAWKPDTNIPWVDAADVGIVVAAALSQPEEYAGKEVDLVAETLTIETLAVKLCDVLKADIKVHTLSDGEAQELIDQGNPCPAAQQWANEVFHGTEAARLSTCNLTLTSVQSFLEHNATVI</sequence>
<reference evidence="4 5" key="1">
    <citation type="journal article" date="2014" name="Genome Biol. Evol.">
        <title>Comparative genomics and transcriptomics analyses reveal divergent lifestyle features of nematode endoparasitic fungus Hirsutella minnesotensis.</title>
        <authorList>
            <person name="Lai Y."/>
            <person name="Liu K."/>
            <person name="Zhang X."/>
            <person name="Zhang X."/>
            <person name="Li K."/>
            <person name="Wang N."/>
            <person name="Shu C."/>
            <person name="Wu Y."/>
            <person name="Wang C."/>
            <person name="Bushley K.E."/>
            <person name="Xiang M."/>
            <person name="Liu X."/>
        </authorList>
    </citation>
    <scope>NUCLEOTIDE SEQUENCE [LARGE SCALE GENOMIC DNA]</scope>
    <source>
        <strain evidence="4 5">3608</strain>
    </source>
</reference>
<dbReference type="PANTHER" id="PTHR42748">
    <property type="entry name" value="NITROGEN METABOLITE REPRESSION PROTEIN NMRA FAMILY MEMBER"/>
    <property type="match status" value="1"/>
</dbReference>
<evidence type="ECO:0000256" key="1">
    <source>
        <dbReference type="ARBA" id="ARBA00006328"/>
    </source>
</evidence>
<proteinExistence type="inferred from homology"/>
<dbReference type="Gene3D" id="3.40.50.720">
    <property type="entry name" value="NAD(P)-binding Rossmann-like Domain"/>
    <property type="match status" value="1"/>
</dbReference>
<keyword evidence="2" id="KW-0521">NADP</keyword>
<keyword evidence="5" id="KW-1185">Reference proteome</keyword>
<dbReference type="InterPro" id="IPR036291">
    <property type="entry name" value="NAD(P)-bd_dom_sf"/>
</dbReference>
<dbReference type="Pfam" id="PF05368">
    <property type="entry name" value="NmrA"/>
    <property type="match status" value="1"/>
</dbReference>
<dbReference type="SUPFAM" id="SSF51735">
    <property type="entry name" value="NAD(P)-binding Rossmann-fold domains"/>
    <property type="match status" value="1"/>
</dbReference>
<feature type="domain" description="NmrA-like" evidence="3">
    <location>
        <begin position="4"/>
        <end position="232"/>
    </location>
</feature>
<dbReference type="PANTHER" id="PTHR42748:SF7">
    <property type="entry name" value="NMRA LIKE REDOX SENSOR 1-RELATED"/>
    <property type="match status" value="1"/>
</dbReference>
<evidence type="ECO:0000313" key="4">
    <source>
        <dbReference type="EMBL" id="KJZ70867.1"/>
    </source>
</evidence>
<dbReference type="InterPro" id="IPR051164">
    <property type="entry name" value="NmrA-like_oxidored"/>
</dbReference>
<gene>
    <name evidence="4" type="ORF">HIM_09732</name>
</gene>
<organism evidence="4 5">
    <name type="scientific">Hirsutella minnesotensis 3608</name>
    <dbReference type="NCBI Taxonomy" id="1043627"/>
    <lineage>
        <taxon>Eukaryota</taxon>
        <taxon>Fungi</taxon>
        <taxon>Dikarya</taxon>
        <taxon>Ascomycota</taxon>
        <taxon>Pezizomycotina</taxon>
        <taxon>Sordariomycetes</taxon>
        <taxon>Hypocreomycetidae</taxon>
        <taxon>Hypocreales</taxon>
        <taxon>Ophiocordycipitaceae</taxon>
        <taxon>Hirsutella</taxon>
    </lineage>
</organism>
<evidence type="ECO:0000259" key="3">
    <source>
        <dbReference type="Pfam" id="PF05368"/>
    </source>
</evidence>
<comment type="similarity">
    <text evidence="1">Belongs to the NmrA-type oxidoreductase family.</text>
</comment>
<dbReference type="InterPro" id="IPR008030">
    <property type="entry name" value="NmrA-like"/>
</dbReference>